<organism evidence="2">
    <name type="scientific">Leptomonas pyrrhocoris RNA virus satellite RNA5</name>
    <dbReference type="NCBI Taxonomy" id="2022124"/>
    <lineage>
        <taxon>Viruses</taxon>
        <taxon>unclassified satellites</taxon>
        <taxon>RNA satellites</taxon>
    </lineage>
</organism>
<protein>
    <submittedName>
        <fullName evidence="2">Uncharacterized protein</fullName>
    </submittedName>
</protein>
<sequence>MSTGYSELTGVTHNRAVDAAILHSKFANSQKAVAGTTLLCAIPYVNTRAVVNITPANLPSNDVQFSVSPNDTDDELLNAITSAISMQAVNGSSAAKRYSAVTNLSYIADYGAQQFVLAQMHAARAASGIVRLRTIGYGPWEPAMPASPNDAFHSAPFIIPGSVQHTVERDEWIGTFGDNIVWDGIVIRHGTVGKIPKPRIGDVMCFEPIAGLRVMPVRGGVTVAGPAPLDARALGTSLAQDGTGYRVLACMTGMAPPPVDPALSATPPRVVTVPTATVMTVPLDVASQSVKSRAHEAFTQTKTGLRDEAQRARQTMYPPNNDPDRDDDHTKTSRGKGISSSGRDGRSGDQRADKLTNVGDDVDYAGAGDGDDSDCADEFAAALRRVHEAREAAARAQMMEFVPDGSDHASALAGLRVGARAARRNPVSVSSRHATSSSSRNLGDEDSLTCGSASTAAPPQRGIAWPRVTASVATSPSTDSAVVSKPVAATDDVSQTDDITVSAISTPANRSVPNLQSELLARLPIVPSADELPTLPVVAPIATRQRSPKKRVSGGKANASSDSLRIKYEVPRNPPCTVNMAMPVTAPLNERMLENRVWLGPPVTSSDSAVTAHDTVSMPPVKDTALVGAAETSVTHDKYARHPVPVKVDTTSMSTPKDGDVVSSAATTTPHAQRTYVDVVRATSRATSRHDIARNAVRSGSLRRANSLPTSGRSNLVVQETGTSAVSPPLTVANLAASTGVDVQVSASRSSSAPVPAGYKSGVRRTTSRDVARAQISSSIKP</sequence>
<feature type="region of interest" description="Disordered" evidence="1">
    <location>
        <begin position="744"/>
        <end position="782"/>
    </location>
</feature>
<dbReference type="EMBL" id="KX373298">
    <property type="protein sequence ID" value="ASN64754.1"/>
    <property type="molecule type" value="Genomic_RNA"/>
</dbReference>
<feature type="region of interest" description="Disordered" evidence="1">
    <location>
        <begin position="420"/>
        <end position="462"/>
    </location>
</feature>
<feature type="compositionally biased region" description="Low complexity" evidence="1">
    <location>
        <begin position="428"/>
        <end position="439"/>
    </location>
</feature>
<feature type="region of interest" description="Disordered" evidence="1">
    <location>
        <begin position="287"/>
        <end position="373"/>
    </location>
</feature>
<feature type="compositionally biased region" description="Low complexity" evidence="1">
    <location>
        <begin position="745"/>
        <end position="757"/>
    </location>
</feature>
<feature type="compositionally biased region" description="Basic and acidic residues" evidence="1">
    <location>
        <begin position="322"/>
        <end position="331"/>
    </location>
</feature>
<evidence type="ECO:0000256" key="1">
    <source>
        <dbReference type="SAM" id="MobiDB-lite"/>
    </source>
</evidence>
<name>A0A2R2X352_9VIRU</name>
<proteinExistence type="predicted"/>
<feature type="region of interest" description="Disordered" evidence="1">
    <location>
        <begin position="648"/>
        <end position="668"/>
    </location>
</feature>
<accession>A0A2R2X352</accession>
<feature type="compositionally biased region" description="Basic and acidic residues" evidence="1">
    <location>
        <begin position="343"/>
        <end position="354"/>
    </location>
</feature>
<reference evidence="2" key="1">
    <citation type="journal article" date="2018" name="Proc. Natl. Acad. Sci. U.S.A.">
        <title>Viral discovery and diversity in trypanosomatid protozoa with a focus on relatives of the human parasite Leishmania.</title>
        <authorList>
            <person name="Grybchuk D."/>
            <person name="Akopyants N.S."/>
            <person name="Kostygov A.Y."/>
            <person name="Konovalovas A."/>
            <person name="Lye L.F."/>
            <person name="Dobson D.E."/>
            <person name="Zangger H."/>
            <person name="Fasel N."/>
            <person name="Butenko A."/>
            <person name="Frolov A.O."/>
            <person name="Votypka J."/>
            <person name="d'Avila-Levy C.M."/>
            <person name="Kulich P."/>
            <person name="Moravcova J."/>
            <person name="Plevka P."/>
            <person name="Rogozin I.B."/>
            <person name="Serva S."/>
            <person name="Lukes J."/>
            <person name="Beverley S.M."/>
            <person name="Yurchenko V."/>
        </authorList>
    </citation>
    <scope>NUCLEOTIDE SEQUENCE</scope>
    <source>
        <strain evidence="2">OSUD1</strain>
    </source>
</reference>
<evidence type="ECO:0000313" key="2">
    <source>
        <dbReference type="EMBL" id="ASN64754.1"/>
    </source>
</evidence>